<evidence type="ECO:0000313" key="2">
    <source>
        <dbReference type="EMBL" id="MFB9762668.1"/>
    </source>
</evidence>
<proteinExistence type="predicted"/>
<evidence type="ECO:0000259" key="1">
    <source>
        <dbReference type="Pfam" id="PF13349"/>
    </source>
</evidence>
<name>A0ABV5WR48_9BACI</name>
<dbReference type="EMBL" id="JBHMAF010000200">
    <property type="protein sequence ID" value="MFB9762668.1"/>
    <property type="molecule type" value="Genomic_DNA"/>
</dbReference>
<feature type="domain" description="DUF4097" evidence="1">
    <location>
        <begin position="47"/>
        <end position="180"/>
    </location>
</feature>
<dbReference type="RefSeq" id="WP_379952548.1">
    <property type="nucleotide sequence ID" value="NZ_JBHMAF010000200.1"/>
</dbReference>
<protein>
    <submittedName>
        <fullName evidence="2">DUF4097 domain-containing protein</fullName>
    </submittedName>
</protein>
<keyword evidence="3" id="KW-1185">Reference proteome</keyword>
<organism evidence="2 3">
    <name type="scientific">Ectobacillus funiculus</name>
    <dbReference type="NCBI Taxonomy" id="137993"/>
    <lineage>
        <taxon>Bacteria</taxon>
        <taxon>Bacillati</taxon>
        <taxon>Bacillota</taxon>
        <taxon>Bacilli</taxon>
        <taxon>Bacillales</taxon>
        <taxon>Bacillaceae</taxon>
        <taxon>Ectobacillus</taxon>
    </lineage>
</organism>
<reference evidence="2 3" key="1">
    <citation type="submission" date="2024-09" db="EMBL/GenBank/DDBJ databases">
        <authorList>
            <person name="Sun Q."/>
            <person name="Mori K."/>
        </authorList>
    </citation>
    <scope>NUCLEOTIDE SEQUENCE [LARGE SCALE GENOMIC DNA]</scope>
    <source>
        <strain evidence="2 3">JCM 11201</strain>
    </source>
</reference>
<dbReference type="Gene3D" id="2.160.20.120">
    <property type="match status" value="1"/>
</dbReference>
<comment type="caution">
    <text evidence="2">The sequence shown here is derived from an EMBL/GenBank/DDBJ whole genome shotgun (WGS) entry which is preliminary data.</text>
</comment>
<dbReference type="Pfam" id="PF13349">
    <property type="entry name" value="DUF4097"/>
    <property type="match status" value="1"/>
</dbReference>
<gene>
    <name evidence="2" type="ORF">ACFFMS_31070</name>
</gene>
<sequence length="267" mass="28948">MSNIKKLSLLALAFLLVGVIGAFITFGSLEKQSSISEEKVIDNPNITAVQVEAGNAAIEILPTTDAAATVSLSGTGNDHMKQRFSAEVEGTTLAVKLESQKLKLFNFDFRFKPLTVKVLLPEKVYESLQIDSNNGRVKVEKVNANNVKAELNNGMITLKHIGANAVDVKSDNGKIQLEYVEGTIKGKTSNGRIFVVTKDLERTMQLGSNNGSIKIQTEKDPVDVAFDVHVDNGHIDILDKYEGNAVIGKGTHVIKLTTNNGRITVTK</sequence>
<dbReference type="Proteomes" id="UP001589609">
    <property type="component" value="Unassembled WGS sequence"/>
</dbReference>
<accession>A0ABV5WR48</accession>
<evidence type="ECO:0000313" key="3">
    <source>
        <dbReference type="Proteomes" id="UP001589609"/>
    </source>
</evidence>
<dbReference type="InterPro" id="IPR025164">
    <property type="entry name" value="Toastrack_DUF4097"/>
</dbReference>